<dbReference type="GO" id="GO:0071562">
    <property type="term" value="P:nucleus-vacuole junction assembly"/>
    <property type="evidence" value="ECO:0007669"/>
    <property type="project" value="InterPro"/>
</dbReference>
<gene>
    <name evidence="4" type="ORF">LDAN0321_LOCUS19937</name>
</gene>
<dbReference type="PANTHER" id="PTHR47249:SF1">
    <property type="entry name" value="VACUOLAR PROTEIN 8"/>
    <property type="match status" value="1"/>
</dbReference>
<dbReference type="InterPro" id="IPR045156">
    <property type="entry name" value="Vac8"/>
</dbReference>
<dbReference type="Gene3D" id="1.25.10.10">
    <property type="entry name" value="Leucine-rich Repeat Variant"/>
    <property type="match status" value="2"/>
</dbReference>
<dbReference type="InterPro" id="IPR016024">
    <property type="entry name" value="ARM-type_fold"/>
</dbReference>
<evidence type="ECO:0000256" key="2">
    <source>
        <dbReference type="ARBA" id="ARBA00022737"/>
    </source>
</evidence>
<evidence type="ECO:0000313" key="4">
    <source>
        <dbReference type="EMBL" id="CAD9610925.1"/>
    </source>
</evidence>
<dbReference type="EMBL" id="HBGY01031929">
    <property type="protein sequence ID" value="CAD9610925.1"/>
    <property type="molecule type" value="Transcribed_RNA"/>
</dbReference>
<dbReference type="GO" id="GO:0043495">
    <property type="term" value="F:protein-membrane adaptor activity"/>
    <property type="evidence" value="ECO:0007669"/>
    <property type="project" value="InterPro"/>
</dbReference>
<dbReference type="PANTHER" id="PTHR47249">
    <property type="entry name" value="VACUOLAR PROTEIN 8"/>
    <property type="match status" value="1"/>
</dbReference>
<sequence>MSTRKMKQKALAGANADVAKELERKKSHSSSDESTKEVLKYEDESTKVAHNAFDKADTKAPAPSVSASRNVEENITSVPKSVEVIAPPVEKEEMNRSAVAKISTILKSYVSDVDISNEYGDSFVESGSKTDDESSAANSYNSKKLAKAPQQLASLLDAAKVRGAQGVNACGAIKVLTDKQASVVSLAHTYGVVSTLIEVISQESETQDTVVEFDDGDGQELEGEMEMEITVRLYGEASERAMLGLRNLANHEENLGLICHSRGVLSCLVFVIENDRSKLRMLACEIMSRLASSKENGDMVKKDGVLNLVSDTIASDEEYTVKEKRHQFIESQRFLTEFLLHLAKNPTSSVYLANSDRLMTTLIHLAKLSKSPQRATSFLSIVAHLSRLKENSIALLEVHNLIVSLTKFVRSNDINCKTHSVHCLLNISSELACREPLARSSDLLLTLCLCCSNLNEETRIRLAAMQTLKNLSMEPSNLVHFADGGNCIQTITLVANSGATGNKDKDMIQYIACDILANLSQWTRLLSIIGSKHAERCNETRASIDEIFSSETRHPTHRVRGYERWGAEAS</sequence>
<comment type="similarity">
    <text evidence="1">Belongs to the beta-catenin family.</text>
</comment>
<keyword evidence="2" id="KW-0677">Repeat</keyword>
<proteinExistence type="inferred from homology"/>
<organism evidence="4">
    <name type="scientific">Leptocylindrus danicus</name>
    <dbReference type="NCBI Taxonomy" id="163516"/>
    <lineage>
        <taxon>Eukaryota</taxon>
        <taxon>Sar</taxon>
        <taxon>Stramenopiles</taxon>
        <taxon>Ochrophyta</taxon>
        <taxon>Bacillariophyta</taxon>
        <taxon>Coscinodiscophyceae</taxon>
        <taxon>Chaetocerotophycidae</taxon>
        <taxon>Leptocylindrales</taxon>
        <taxon>Leptocylindraceae</taxon>
        <taxon>Leptocylindrus</taxon>
    </lineage>
</organism>
<evidence type="ECO:0008006" key="5">
    <source>
        <dbReference type="Google" id="ProtNLM"/>
    </source>
</evidence>
<name>A0A7S2LMU8_9STRA</name>
<feature type="compositionally biased region" description="Basic and acidic residues" evidence="3">
    <location>
        <begin position="18"/>
        <end position="58"/>
    </location>
</feature>
<accession>A0A7S2LMU8</accession>
<evidence type="ECO:0000256" key="3">
    <source>
        <dbReference type="SAM" id="MobiDB-lite"/>
    </source>
</evidence>
<dbReference type="SUPFAM" id="SSF48371">
    <property type="entry name" value="ARM repeat"/>
    <property type="match status" value="1"/>
</dbReference>
<dbReference type="AlphaFoldDB" id="A0A7S2LMU8"/>
<reference evidence="4" key="1">
    <citation type="submission" date="2021-01" db="EMBL/GenBank/DDBJ databases">
        <authorList>
            <person name="Corre E."/>
            <person name="Pelletier E."/>
            <person name="Niang G."/>
            <person name="Scheremetjew M."/>
            <person name="Finn R."/>
            <person name="Kale V."/>
            <person name="Holt S."/>
            <person name="Cochrane G."/>
            <person name="Meng A."/>
            <person name="Brown T."/>
            <person name="Cohen L."/>
        </authorList>
    </citation>
    <scope>NUCLEOTIDE SEQUENCE</scope>
    <source>
        <strain evidence="4">B650</strain>
    </source>
</reference>
<dbReference type="InterPro" id="IPR011989">
    <property type="entry name" value="ARM-like"/>
</dbReference>
<protein>
    <recommendedName>
        <fullName evidence="5">Armadillo repeat-containing protein 8</fullName>
    </recommendedName>
</protein>
<evidence type="ECO:0000256" key="1">
    <source>
        <dbReference type="ARBA" id="ARBA00005462"/>
    </source>
</evidence>
<feature type="region of interest" description="Disordered" evidence="3">
    <location>
        <begin position="1"/>
        <end position="71"/>
    </location>
</feature>